<dbReference type="AlphaFoldDB" id="A0A1M6GWK4"/>
<feature type="transmembrane region" description="Helical" evidence="1">
    <location>
        <begin position="21"/>
        <end position="37"/>
    </location>
</feature>
<accession>A0A1M6GWK4</accession>
<keyword evidence="1" id="KW-0812">Transmembrane</keyword>
<dbReference type="EMBL" id="FQYN01000004">
    <property type="protein sequence ID" value="SHJ14326.1"/>
    <property type="molecule type" value="Genomic_DNA"/>
</dbReference>
<dbReference type="PANTHER" id="PTHR41913">
    <property type="entry name" value="DUF1684 DOMAIN-CONTAINING PROTEIN"/>
    <property type="match status" value="1"/>
</dbReference>
<evidence type="ECO:0000313" key="3">
    <source>
        <dbReference type="Proteomes" id="UP000184418"/>
    </source>
</evidence>
<dbReference type="PANTHER" id="PTHR41913:SF1">
    <property type="entry name" value="DUF1684 DOMAIN-CONTAINING PROTEIN"/>
    <property type="match status" value="1"/>
</dbReference>
<keyword evidence="1" id="KW-1133">Transmembrane helix</keyword>
<dbReference type="STRING" id="1121955.SAMN02745146_2423"/>
<sequence>MTNDSPFNIQHLTFPKLRINPKLLLAFGLLVIFGYFLQDLVLGNNQFAAGINKIRKEKNDSFRRAKNSPLTAEQRDQFDSLRYFLPDKSYVVDARLERSTKGETVQIPLTDGKTETYLRWGQARFELNGTPQQLTVLLKLDDQDGKLFLAFTDKTNGFATYGGGRYLDVAPPPPGEDEVTLDFNQAYNPYCAYGGSFACPVPPQENRLAVEVKAGEKSFPETDHTGHKH</sequence>
<evidence type="ECO:0008006" key="4">
    <source>
        <dbReference type="Google" id="ProtNLM"/>
    </source>
</evidence>
<organism evidence="2 3">
    <name type="scientific">Hymenobacter daecheongensis DSM 21074</name>
    <dbReference type="NCBI Taxonomy" id="1121955"/>
    <lineage>
        <taxon>Bacteria</taxon>
        <taxon>Pseudomonadati</taxon>
        <taxon>Bacteroidota</taxon>
        <taxon>Cytophagia</taxon>
        <taxon>Cytophagales</taxon>
        <taxon>Hymenobacteraceae</taxon>
        <taxon>Hymenobacter</taxon>
    </lineage>
</organism>
<reference evidence="2 3" key="1">
    <citation type="submission" date="2016-11" db="EMBL/GenBank/DDBJ databases">
        <authorList>
            <person name="Jaros S."/>
            <person name="Januszkiewicz K."/>
            <person name="Wedrychowicz H."/>
        </authorList>
    </citation>
    <scope>NUCLEOTIDE SEQUENCE [LARGE SCALE GENOMIC DNA]</scope>
    <source>
        <strain evidence="2 3">DSM 21074</strain>
    </source>
</reference>
<name>A0A1M6GWK4_9BACT</name>
<dbReference type="Proteomes" id="UP000184418">
    <property type="component" value="Unassembled WGS sequence"/>
</dbReference>
<keyword evidence="3" id="KW-1185">Reference proteome</keyword>
<protein>
    <recommendedName>
        <fullName evidence="4">DUF1684 domain-containing protein</fullName>
    </recommendedName>
</protein>
<keyword evidence="1" id="KW-0472">Membrane</keyword>
<dbReference type="InterPro" id="IPR012467">
    <property type="entry name" value="DUF1684"/>
</dbReference>
<proteinExistence type="predicted"/>
<evidence type="ECO:0000256" key="1">
    <source>
        <dbReference type="SAM" id="Phobius"/>
    </source>
</evidence>
<gene>
    <name evidence="2" type="ORF">SAMN02745146_2423</name>
</gene>
<evidence type="ECO:0000313" key="2">
    <source>
        <dbReference type="EMBL" id="SHJ14326.1"/>
    </source>
</evidence>
<dbReference type="Pfam" id="PF07920">
    <property type="entry name" value="DUF1684"/>
    <property type="match status" value="1"/>
</dbReference>